<dbReference type="InterPro" id="IPR043745">
    <property type="entry name" value="DUF5690"/>
</dbReference>
<keyword evidence="1" id="KW-0472">Membrane</keyword>
<feature type="transmembrane region" description="Helical" evidence="1">
    <location>
        <begin position="260"/>
        <end position="282"/>
    </location>
</feature>
<accession>A0ABR7E671</accession>
<name>A0ABR7E671_9BACT</name>
<dbReference type="RefSeq" id="WP_186960973.1">
    <property type="nucleotide sequence ID" value="NZ_JACOOI010000028.1"/>
</dbReference>
<organism evidence="2 3">
    <name type="scientific">Parabacteroides segnis</name>
    <dbReference type="NCBI Taxonomy" id="2763058"/>
    <lineage>
        <taxon>Bacteria</taxon>
        <taxon>Pseudomonadati</taxon>
        <taxon>Bacteroidota</taxon>
        <taxon>Bacteroidia</taxon>
        <taxon>Bacteroidales</taxon>
        <taxon>Tannerellaceae</taxon>
        <taxon>Parabacteroides</taxon>
    </lineage>
</organism>
<protein>
    <recommendedName>
        <fullName evidence="4">MFS transporter</fullName>
    </recommendedName>
</protein>
<reference evidence="2 3" key="1">
    <citation type="submission" date="2020-08" db="EMBL/GenBank/DDBJ databases">
        <title>Genome public.</title>
        <authorList>
            <person name="Liu C."/>
            <person name="Sun Q."/>
        </authorList>
    </citation>
    <scope>NUCLEOTIDE SEQUENCE [LARGE SCALE GENOMIC DNA]</scope>
    <source>
        <strain evidence="2 3">BX2</strain>
    </source>
</reference>
<feature type="transmembrane region" description="Helical" evidence="1">
    <location>
        <begin position="138"/>
        <end position="158"/>
    </location>
</feature>
<feature type="transmembrane region" description="Helical" evidence="1">
    <location>
        <begin position="109"/>
        <end position="126"/>
    </location>
</feature>
<feature type="transmembrane region" description="Helical" evidence="1">
    <location>
        <begin position="170"/>
        <end position="191"/>
    </location>
</feature>
<dbReference type="Proteomes" id="UP000644010">
    <property type="component" value="Unassembled WGS sequence"/>
</dbReference>
<dbReference type="SUPFAM" id="SSF103473">
    <property type="entry name" value="MFS general substrate transporter"/>
    <property type="match status" value="1"/>
</dbReference>
<comment type="caution">
    <text evidence="2">The sequence shown here is derived from an EMBL/GenBank/DDBJ whole genome shotgun (WGS) entry which is preliminary data.</text>
</comment>
<evidence type="ECO:0008006" key="4">
    <source>
        <dbReference type="Google" id="ProtNLM"/>
    </source>
</evidence>
<feature type="transmembrane region" description="Helical" evidence="1">
    <location>
        <begin position="388"/>
        <end position="411"/>
    </location>
</feature>
<feature type="transmembrane region" description="Helical" evidence="1">
    <location>
        <begin position="83"/>
        <end position="103"/>
    </location>
</feature>
<sequence>MIKQRLEKAPLYVLAVYASVFIFLTYTCAYAFRKPFTAAIYEGETFGGFDVKILYVLSEVIGYALSKFIGIRLLSSMKPNQRSYYIIGLMSISELALLGFASFPVPLKIVAIFLSGLPLGMIWGILISYIEGRRVSEVLNVGLSVALIISSGLVKTLGCFIMETFHVSEYRMPVITGAVCFPLMLICTYMLNQVPAPNRQDIVARTKRSPMNKAERKKFLHQFFLGICMLILFYGSLTVFRELRDSFAADIWKELNISGVFVFTQTEIPIAFFVLILMFLIVFIRNNRLALNIIYIIAIIGSTLMIISTLLYINGNISAIWWMVSSGLGMYMGYIPFTYLIERLIASLKVVSTAVFILYLADSFGYLGTTVVFLIKNFTSIEASWTTMLIYTAFGSGLISIVTVILIYSYFRKQLNTLTIVQNFTSND</sequence>
<keyword evidence="1" id="KW-0812">Transmembrane</keyword>
<feature type="transmembrane region" description="Helical" evidence="1">
    <location>
        <begin position="53"/>
        <end position="71"/>
    </location>
</feature>
<feature type="transmembrane region" description="Helical" evidence="1">
    <location>
        <begin position="289"/>
        <end position="313"/>
    </location>
</feature>
<keyword evidence="3" id="KW-1185">Reference proteome</keyword>
<feature type="transmembrane region" description="Helical" evidence="1">
    <location>
        <begin position="319"/>
        <end position="341"/>
    </location>
</feature>
<evidence type="ECO:0000313" key="2">
    <source>
        <dbReference type="EMBL" id="MBC5645250.1"/>
    </source>
</evidence>
<evidence type="ECO:0000256" key="1">
    <source>
        <dbReference type="SAM" id="Phobius"/>
    </source>
</evidence>
<dbReference type="InterPro" id="IPR036259">
    <property type="entry name" value="MFS_trans_sf"/>
</dbReference>
<dbReference type="Pfam" id="PF18943">
    <property type="entry name" value="DUF5690"/>
    <property type="match status" value="1"/>
</dbReference>
<keyword evidence="1" id="KW-1133">Transmembrane helix</keyword>
<dbReference type="EMBL" id="JACOOI010000028">
    <property type="protein sequence ID" value="MBC5645250.1"/>
    <property type="molecule type" value="Genomic_DNA"/>
</dbReference>
<evidence type="ECO:0000313" key="3">
    <source>
        <dbReference type="Proteomes" id="UP000644010"/>
    </source>
</evidence>
<feature type="transmembrane region" description="Helical" evidence="1">
    <location>
        <begin position="219"/>
        <end position="240"/>
    </location>
</feature>
<feature type="transmembrane region" description="Helical" evidence="1">
    <location>
        <begin position="12"/>
        <end position="33"/>
    </location>
</feature>
<feature type="transmembrane region" description="Helical" evidence="1">
    <location>
        <begin position="353"/>
        <end position="376"/>
    </location>
</feature>
<proteinExistence type="predicted"/>
<gene>
    <name evidence="2" type="ORF">H8S77_20415</name>
</gene>